<evidence type="ECO:0000256" key="1">
    <source>
        <dbReference type="SAM" id="MobiDB-lite"/>
    </source>
</evidence>
<evidence type="ECO:0000313" key="3">
    <source>
        <dbReference type="Proteomes" id="UP000049023"/>
    </source>
</evidence>
<dbReference type="EMBL" id="CNFU01001070">
    <property type="protein sequence ID" value="CKS97705.1"/>
    <property type="molecule type" value="Genomic_DNA"/>
</dbReference>
<feature type="compositionally biased region" description="Polar residues" evidence="1">
    <location>
        <begin position="1"/>
        <end position="13"/>
    </location>
</feature>
<gene>
    <name evidence="2" type="ORF">ERS027661_03777</name>
</gene>
<organism evidence="2 3">
    <name type="scientific">Mycobacterium tuberculosis</name>
    <dbReference type="NCBI Taxonomy" id="1773"/>
    <lineage>
        <taxon>Bacteria</taxon>
        <taxon>Bacillati</taxon>
        <taxon>Actinomycetota</taxon>
        <taxon>Actinomycetes</taxon>
        <taxon>Mycobacteriales</taxon>
        <taxon>Mycobacteriaceae</taxon>
        <taxon>Mycobacterium</taxon>
        <taxon>Mycobacterium tuberculosis complex</taxon>
    </lineage>
</organism>
<sequence>MSLVSTASDSSPRNCRHSAATSAVLPEPTGPPTPMRSGSPGLRTRLGRAGTVCEWGWECVAMPYLSGNEQGTHALVMPLGERVQQRIRQVCQSGCGLLRDLLAQFGQLEGHHGHFGGI</sequence>
<dbReference type="Proteomes" id="UP000049023">
    <property type="component" value="Unassembled WGS sequence"/>
</dbReference>
<protein>
    <submittedName>
        <fullName evidence="2">Uncharacterized protein</fullName>
    </submittedName>
</protein>
<accession>A0A654ZII8</accession>
<reference evidence="2 3" key="1">
    <citation type="submission" date="2015-03" db="EMBL/GenBank/DDBJ databases">
        <authorList>
            <consortium name="Pathogen Informatics"/>
        </authorList>
    </citation>
    <scope>NUCLEOTIDE SEQUENCE [LARGE SCALE GENOMIC DNA]</scope>
    <source>
        <strain evidence="2 3">Bir 187</strain>
    </source>
</reference>
<dbReference type="AlphaFoldDB" id="A0A654ZII8"/>
<evidence type="ECO:0000313" key="2">
    <source>
        <dbReference type="EMBL" id="CKS97705.1"/>
    </source>
</evidence>
<feature type="region of interest" description="Disordered" evidence="1">
    <location>
        <begin position="1"/>
        <end position="43"/>
    </location>
</feature>
<name>A0A654ZII8_MYCTX</name>
<proteinExistence type="predicted"/>